<protein>
    <submittedName>
        <fullName evidence="1">Uncharacterized protein</fullName>
    </submittedName>
</protein>
<evidence type="ECO:0000313" key="1">
    <source>
        <dbReference type="EMBL" id="SFL55343.1"/>
    </source>
</evidence>
<name>A0A1I4IMW9_9BURK</name>
<dbReference type="STRING" id="758825.SAMN02982985_00646"/>
<accession>A0A1I4IMW9</accession>
<gene>
    <name evidence="1" type="ORF">SAMN02982985_00646</name>
</gene>
<reference evidence="1 2" key="1">
    <citation type="submission" date="2016-10" db="EMBL/GenBank/DDBJ databases">
        <authorList>
            <person name="de Groot N.N."/>
        </authorList>
    </citation>
    <scope>NUCLEOTIDE SEQUENCE [LARGE SCALE GENOMIC DNA]</scope>
    <source>
        <strain evidence="1 2">ATCC 43154</strain>
    </source>
</reference>
<proteinExistence type="predicted"/>
<dbReference type="Proteomes" id="UP000199470">
    <property type="component" value="Unassembled WGS sequence"/>
</dbReference>
<keyword evidence="2" id="KW-1185">Reference proteome</keyword>
<evidence type="ECO:0000313" key="2">
    <source>
        <dbReference type="Proteomes" id="UP000199470"/>
    </source>
</evidence>
<dbReference type="AlphaFoldDB" id="A0A1I4IMW9"/>
<sequence length="96" mass="10203">MDINNLNEAFAGGQFHFVVSDGARPIHIEVYVDGAPLMHEDCDDPPCHEMVFIPSGARGAELWVVARDADGALAQRTFRVGTPDPSAGGVLVGATR</sequence>
<organism evidence="1 2">
    <name type="scientific">Rugamonas rubra</name>
    <dbReference type="NCBI Taxonomy" id="758825"/>
    <lineage>
        <taxon>Bacteria</taxon>
        <taxon>Pseudomonadati</taxon>
        <taxon>Pseudomonadota</taxon>
        <taxon>Betaproteobacteria</taxon>
        <taxon>Burkholderiales</taxon>
        <taxon>Oxalobacteraceae</taxon>
        <taxon>Telluria group</taxon>
        <taxon>Rugamonas</taxon>
    </lineage>
</organism>
<dbReference type="RefSeq" id="WP_093383612.1">
    <property type="nucleotide sequence ID" value="NZ_FOTW01000005.1"/>
</dbReference>
<dbReference type="OrthoDB" id="8246758at2"/>
<dbReference type="EMBL" id="FOTW01000005">
    <property type="protein sequence ID" value="SFL55343.1"/>
    <property type="molecule type" value="Genomic_DNA"/>
</dbReference>